<dbReference type="InterPro" id="IPR023214">
    <property type="entry name" value="HAD_sf"/>
</dbReference>
<dbReference type="Pfam" id="PF02358">
    <property type="entry name" value="Trehalose_PPase"/>
    <property type="match status" value="1"/>
</dbReference>
<protein>
    <recommendedName>
        <fullName evidence="3">alpha,alpha-trehalose-phosphate synthase (UDP-forming)</fullName>
        <ecNumber evidence="3">2.4.1.15</ecNumber>
    </recommendedName>
</protein>
<dbReference type="GO" id="GO:0003825">
    <property type="term" value="F:alpha,alpha-trehalose-phosphate synthase (UDP-forming) activity"/>
    <property type="evidence" value="ECO:0007669"/>
    <property type="project" value="UniProtKB-EC"/>
</dbReference>
<dbReference type="CDD" id="cd01627">
    <property type="entry name" value="HAD_TPP"/>
    <property type="match status" value="1"/>
</dbReference>
<dbReference type="Gene3D" id="3.40.50.1000">
    <property type="entry name" value="HAD superfamily/HAD-like"/>
    <property type="match status" value="2"/>
</dbReference>
<evidence type="ECO:0000256" key="8">
    <source>
        <dbReference type="SAM" id="MobiDB-lite"/>
    </source>
</evidence>
<dbReference type="Gene3D" id="3.40.50.2000">
    <property type="entry name" value="Glycogen Phosphorylase B"/>
    <property type="match status" value="2"/>
</dbReference>
<evidence type="ECO:0000256" key="7">
    <source>
        <dbReference type="ARBA" id="ARBA00048039"/>
    </source>
</evidence>
<dbReference type="SUPFAM" id="SSF56784">
    <property type="entry name" value="HAD-like"/>
    <property type="match status" value="1"/>
</dbReference>
<comment type="caution">
    <text evidence="9">The sequence shown here is derived from an EMBL/GenBank/DDBJ whole genome shotgun (WGS) entry which is preliminary data.</text>
</comment>
<evidence type="ECO:0000256" key="3">
    <source>
        <dbReference type="ARBA" id="ARBA00012538"/>
    </source>
</evidence>
<dbReference type="FunFam" id="3.40.50.1000:FF:000054">
    <property type="entry name" value="alpha,alpha-trehalose-phosphate synthase [UDP-forming] 6"/>
    <property type="match status" value="1"/>
</dbReference>
<comment type="similarity">
    <text evidence="1">In the N-terminal section; belongs to the glycosyltransferase 20 family.</text>
</comment>
<accession>A0ABD0U438</accession>
<proteinExistence type="inferred from homology"/>
<comment type="similarity">
    <text evidence="2">In the C-terminal section; belongs to the trehalose phosphatase family.</text>
</comment>
<dbReference type="NCBIfam" id="TIGR00685">
    <property type="entry name" value="T6PP"/>
    <property type="match status" value="1"/>
</dbReference>
<dbReference type="InterPro" id="IPR036412">
    <property type="entry name" value="HAD-like_sf"/>
</dbReference>
<evidence type="ECO:0000256" key="1">
    <source>
        <dbReference type="ARBA" id="ARBA00005409"/>
    </source>
</evidence>
<evidence type="ECO:0000256" key="4">
    <source>
        <dbReference type="ARBA" id="ARBA00022553"/>
    </source>
</evidence>
<evidence type="ECO:0000256" key="6">
    <source>
        <dbReference type="ARBA" id="ARBA00022679"/>
    </source>
</evidence>
<dbReference type="InterPro" id="IPR001830">
    <property type="entry name" value="Glyco_trans_20"/>
</dbReference>
<name>A0ABD0U438_DENTH</name>
<comment type="catalytic activity">
    <reaction evidence="7">
        <text>D-glucose 6-phosphate + UDP-alpha-D-glucose = alpha,alpha-trehalose 6-phosphate + UDP + H(+)</text>
        <dbReference type="Rhea" id="RHEA:18889"/>
        <dbReference type="ChEBI" id="CHEBI:15378"/>
        <dbReference type="ChEBI" id="CHEBI:58223"/>
        <dbReference type="ChEBI" id="CHEBI:58429"/>
        <dbReference type="ChEBI" id="CHEBI:58885"/>
        <dbReference type="ChEBI" id="CHEBI:61548"/>
        <dbReference type="EC" id="2.4.1.15"/>
    </reaction>
</comment>
<evidence type="ECO:0000256" key="2">
    <source>
        <dbReference type="ARBA" id="ARBA00006330"/>
    </source>
</evidence>
<dbReference type="EMBL" id="JANQDX010000018">
    <property type="protein sequence ID" value="KAL0906856.1"/>
    <property type="molecule type" value="Genomic_DNA"/>
</dbReference>
<dbReference type="InterPro" id="IPR003337">
    <property type="entry name" value="Trehalose_PPase"/>
</dbReference>
<dbReference type="CDD" id="cd03788">
    <property type="entry name" value="GT20_TPS"/>
    <property type="match status" value="1"/>
</dbReference>
<evidence type="ECO:0000256" key="5">
    <source>
        <dbReference type="ARBA" id="ARBA00022676"/>
    </source>
</evidence>
<keyword evidence="5" id="KW-0328">Glycosyltransferase</keyword>
<dbReference type="FunFam" id="3.40.50.1000:FF:000154">
    <property type="entry name" value="Trehalose-6-phosphate synthase 10"/>
    <property type="match status" value="1"/>
</dbReference>
<dbReference type="InterPro" id="IPR006379">
    <property type="entry name" value="HAD-SF_hydro_IIB"/>
</dbReference>
<sequence>MVSRSYSNLLELASGEPSSLGRLRRLIPRVVTASGIVPDIDSSSSSSDTDDTDDGSSSSGPNGRTIIVANQLPIRVHRRHGGGRGWSFSWDEDSLLLQLKDTIGDRAGGMEFIYVGCLGHEIPPSEQDEVSQVLLEKFNCVPTFLPPDLLSRFYHGFCKQHLWPLFHYMLPLSAELGGRFNRSLWQAYVSANKVFADKILEVISPDDDFVWVHDYHLMILPTFLRKRFNRVKLGFFLHSPFPSSEIYRTLPVREEILRALLNSDLIGFHTFDYARHFLSCCSRMLGLTYESKRGYIGLEYYGRTVSIKILSVGIHMGQLKSVLSLPGTEMKVLELMKQFSSQGRTMLLGVDDMDIFKGISLKLLAFEQLLLQHPGCQGKVVLVQIANPARGKGKDVVEVQAESHAMVKRINETFGRPGYEPVIMIDKPLQFYERVAYYVVAECCLVTAVRDGMNLIPYEYIVSRQGNERLDQAMGLSPSTPRKSMLVVSEFIGCSPSLSGAIRVNPWNIDAVADAMDSALEMPEAEKQLRHEKHYRYVSTHDVGYWANSFLQDLERTCKDHIRRRCWGIGFGLGFRVVALDPNFRKLSMEHIVSAYRRTSTRAILLDYDGTLMPQASIDKSPSQQSIEMLNSLCRDKNNVVFLVSARSRSTLSDWFSPCENLGMAAEHGYFLRLNRDAEWKTCIPVADCSWKPIAEPVMSLYTETTDGSTIEDKETSMVWCYEDADPDFGSCQAKELLDHLESVLANEPVSVKTGQNNVEVKPQGVSKGLVAEGLLSTMRERGLLPDFVLCIGDDRSDEDMFEVITGAVDGHSLPPSAEVFACTVGRKPSKAKYYLDDTAEIVRLMQGLASVSEQSSETFVSAQ</sequence>
<keyword evidence="6" id="KW-0808">Transferase</keyword>
<dbReference type="Proteomes" id="UP001552299">
    <property type="component" value="Unassembled WGS sequence"/>
</dbReference>
<keyword evidence="4" id="KW-0597">Phosphoprotein</keyword>
<organism evidence="9 10">
    <name type="scientific">Dendrobium thyrsiflorum</name>
    <name type="common">Pinecone-like raceme dendrobium</name>
    <name type="synonym">Orchid</name>
    <dbReference type="NCBI Taxonomy" id="117978"/>
    <lineage>
        <taxon>Eukaryota</taxon>
        <taxon>Viridiplantae</taxon>
        <taxon>Streptophyta</taxon>
        <taxon>Embryophyta</taxon>
        <taxon>Tracheophyta</taxon>
        <taxon>Spermatophyta</taxon>
        <taxon>Magnoliopsida</taxon>
        <taxon>Liliopsida</taxon>
        <taxon>Asparagales</taxon>
        <taxon>Orchidaceae</taxon>
        <taxon>Epidendroideae</taxon>
        <taxon>Malaxideae</taxon>
        <taxon>Dendrobiinae</taxon>
        <taxon>Dendrobium</taxon>
    </lineage>
</organism>
<keyword evidence="10" id="KW-1185">Reference proteome</keyword>
<dbReference type="Pfam" id="PF00982">
    <property type="entry name" value="Glyco_transf_20"/>
    <property type="match status" value="1"/>
</dbReference>
<dbReference type="GO" id="GO:0005991">
    <property type="term" value="P:trehalose metabolic process"/>
    <property type="evidence" value="ECO:0007669"/>
    <property type="project" value="UniProtKB-ARBA"/>
</dbReference>
<evidence type="ECO:0000313" key="10">
    <source>
        <dbReference type="Proteomes" id="UP001552299"/>
    </source>
</evidence>
<dbReference type="NCBIfam" id="TIGR01484">
    <property type="entry name" value="HAD-SF-IIB"/>
    <property type="match status" value="1"/>
</dbReference>
<dbReference type="FunFam" id="3.40.50.2000:FF:000010">
    <property type="entry name" value="Alpha,alpha-trehalose-phosphate synthase"/>
    <property type="match status" value="1"/>
</dbReference>
<dbReference type="EC" id="2.4.1.15" evidence="3"/>
<dbReference type="FunFam" id="3.40.50.2000:FF:000017">
    <property type="entry name" value="alpha,alpha-trehalose-phosphate synthase [UDP-forming] 6"/>
    <property type="match status" value="1"/>
</dbReference>
<gene>
    <name evidence="9" type="ORF">M5K25_025385</name>
</gene>
<dbReference type="PANTHER" id="PTHR10788">
    <property type="entry name" value="TREHALOSE-6-PHOSPHATE SYNTHASE"/>
    <property type="match status" value="1"/>
</dbReference>
<dbReference type="SUPFAM" id="SSF53756">
    <property type="entry name" value="UDP-Glycosyltransferase/glycogen phosphorylase"/>
    <property type="match status" value="1"/>
</dbReference>
<reference evidence="9 10" key="1">
    <citation type="journal article" date="2024" name="Plant Biotechnol. J.">
        <title>Dendrobium thyrsiflorum genome and its molecular insights into genes involved in important horticultural traits.</title>
        <authorList>
            <person name="Chen B."/>
            <person name="Wang J.Y."/>
            <person name="Zheng P.J."/>
            <person name="Li K.L."/>
            <person name="Liang Y.M."/>
            <person name="Chen X.F."/>
            <person name="Zhang C."/>
            <person name="Zhao X."/>
            <person name="He X."/>
            <person name="Zhang G.Q."/>
            <person name="Liu Z.J."/>
            <person name="Xu Q."/>
        </authorList>
    </citation>
    <scope>NUCLEOTIDE SEQUENCE [LARGE SCALE GENOMIC DNA]</scope>
    <source>
        <strain evidence="9">GZMU011</strain>
    </source>
</reference>
<feature type="region of interest" description="Disordered" evidence="8">
    <location>
        <begin position="38"/>
        <end position="64"/>
    </location>
</feature>
<dbReference type="PANTHER" id="PTHR10788:SF48">
    <property type="entry name" value="ALPHA,ALPHA-TREHALOSE-PHOSPHATE SYNTHASE [UDP-FORMING] 6"/>
    <property type="match status" value="1"/>
</dbReference>
<evidence type="ECO:0000313" key="9">
    <source>
        <dbReference type="EMBL" id="KAL0906856.1"/>
    </source>
</evidence>
<dbReference type="AlphaFoldDB" id="A0ABD0U438"/>